<organism evidence="2">
    <name type="scientific">viral metagenome</name>
    <dbReference type="NCBI Taxonomy" id="1070528"/>
    <lineage>
        <taxon>unclassified sequences</taxon>
        <taxon>metagenomes</taxon>
        <taxon>organismal metagenomes</taxon>
    </lineage>
</organism>
<dbReference type="AlphaFoldDB" id="A0A6C0M218"/>
<feature type="coiled-coil region" evidence="1">
    <location>
        <begin position="2"/>
        <end position="36"/>
    </location>
</feature>
<protein>
    <submittedName>
        <fullName evidence="2">Uncharacterized protein</fullName>
    </submittedName>
</protein>
<name>A0A6C0M218_9ZZZZ</name>
<evidence type="ECO:0000256" key="1">
    <source>
        <dbReference type="SAM" id="Coils"/>
    </source>
</evidence>
<sequence length="69" mass="8100">MAETEIRELSNLRAELSTLKKQMTAVQQRIKQMEQEVYNKCNHDWTIDRTNVGEHTEHVCVHCNMSKAL</sequence>
<accession>A0A6C0M218</accession>
<dbReference type="EMBL" id="MN740631">
    <property type="protein sequence ID" value="QHU36700.1"/>
    <property type="molecule type" value="Genomic_DNA"/>
</dbReference>
<evidence type="ECO:0000313" key="2">
    <source>
        <dbReference type="EMBL" id="QHU36700.1"/>
    </source>
</evidence>
<reference evidence="2" key="1">
    <citation type="journal article" date="2020" name="Nature">
        <title>Giant virus diversity and host interactions through global metagenomics.</title>
        <authorList>
            <person name="Schulz F."/>
            <person name="Roux S."/>
            <person name="Paez-Espino D."/>
            <person name="Jungbluth S."/>
            <person name="Walsh D.A."/>
            <person name="Denef V.J."/>
            <person name="McMahon K.D."/>
            <person name="Konstantinidis K.T."/>
            <person name="Eloe-Fadrosh E.A."/>
            <person name="Kyrpides N.C."/>
            <person name="Woyke T."/>
        </authorList>
    </citation>
    <scope>NUCLEOTIDE SEQUENCE</scope>
    <source>
        <strain evidence="2">GVMAG-S-1035124-57</strain>
    </source>
</reference>
<keyword evidence="1" id="KW-0175">Coiled coil</keyword>
<proteinExistence type="predicted"/>